<evidence type="ECO:0000313" key="12">
    <source>
        <dbReference type="Proteomes" id="UP000595917"/>
    </source>
</evidence>
<evidence type="ECO:0000256" key="2">
    <source>
        <dbReference type="ARBA" id="ARBA00008017"/>
    </source>
</evidence>
<dbReference type="GO" id="GO:0005886">
    <property type="term" value="C:plasma membrane"/>
    <property type="evidence" value="ECO:0007669"/>
    <property type="project" value="UniProtKB-SubCell"/>
</dbReference>
<dbReference type="AlphaFoldDB" id="A0A7T7XNQ4"/>
<dbReference type="InterPro" id="IPR006685">
    <property type="entry name" value="MscS_channel_2nd"/>
</dbReference>
<dbReference type="InterPro" id="IPR049278">
    <property type="entry name" value="MS_channel_C"/>
</dbReference>
<dbReference type="Pfam" id="PF00924">
    <property type="entry name" value="MS_channel_2nd"/>
    <property type="match status" value="1"/>
</dbReference>
<comment type="similarity">
    <text evidence="2">Belongs to the MscS (TC 1.A.23) family.</text>
</comment>
<protein>
    <submittedName>
        <fullName evidence="11">Mechanosensitive ion channel family protein</fullName>
    </submittedName>
</protein>
<keyword evidence="5 7" id="KW-1133">Transmembrane helix</keyword>
<evidence type="ECO:0000256" key="1">
    <source>
        <dbReference type="ARBA" id="ARBA00004651"/>
    </source>
</evidence>
<dbReference type="InterPro" id="IPR045275">
    <property type="entry name" value="MscS_archaea/bacteria_type"/>
</dbReference>
<sequence>MDTTAITNAFTKVFRNRDPLDLLDQVVTTVITVFVIIIIFNLIQLFLGKLLKGHVSDQRTFIVKKVIKYLGLVMALLFIFNSMGIDTSAILGAAGIAGIAIGFAAQTSVSSLISGLFLLSEKPFQVGDAITVEDVTGVVLSVDLLSVKLRTYDNTFVRIPNETIIKSNVVTVTRFPIRRLDLKLSVAYKEDLERVQAVLTELAVKNIYCLDNPEPFFGIDSFDSSGITLLFCIWFEKNNYWQLKNSIMIDIKKRFDAENIEIPYQKIDISVKNGTETGANNRII</sequence>
<dbReference type="SUPFAM" id="SSF50182">
    <property type="entry name" value="Sm-like ribonucleoproteins"/>
    <property type="match status" value="1"/>
</dbReference>
<dbReference type="Pfam" id="PF21088">
    <property type="entry name" value="MS_channel_1st"/>
    <property type="match status" value="1"/>
</dbReference>
<name>A0A7T7XNQ4_9SPIR</name>
<dbReference type="PANTHER" id="PTHR30221:SF1">
    <property type="entry name" value="SMALL-CONDUCTANCE MECHANOSENSITIVE CHANNEL"/>
    <property type="match status" value="1"/>
</dbReference>
<dbReference type="InterPro" id="IPR010920">
    <property type="entry name" value="LSM_dom_sf"/>
</dbReference>
<organism evidence="11 12">
    <name type="scientific">Breznakiella homolactica</name>
    <dbReference type="NCBI Taxonomy" id="2798577"/>
    <lineage>
        <taxon>Bacteria</taxon>
        <taxon>Pseudomonadati</taxon>
        <taxon>Spirochaetota</taxon>
        <taxon>Spirochaetia</taxon>
        <taxon>Spirochaetales</taxon>
        <taxon>Breznakiellaceae</taxon>
        <taxon>Breznakiella</taxon>
    </lineage>
</organism>
<dbReference type="InterPro" id="IPR049142">
    <property type="entry name" value="MS_channel_1st"/>
</dbReference>
<dbReference type="EMBL" id="CP067089">
    <property type="protein sequence ID" value="QQO09720.1"/>
    <property type="molecule type" value="Genomic_DNA"/>
</dbReference>
<dbReference type="PANTHER" id="PTHR30221">
    <property type="entry name" value="SMALL-CONDUCTANCE MECHANOSENSITIVE CHANNEL"/>
    <property type="match status" value="1"/>
</dbReference>
<dbReference type="InterPro" id="IPR011066">
    <property type="entry name" value="MscS_channel_C_sf"/>
</dbReference>
<evidence type="ECO:0000313" key="11">
    <source>
        <dbReference type="EMBL" id="QQO09720.1"/>
    </source>
</evidence>
<dbReference type="GO" id="GO:0008381">
    <property type="term" value="F:mechanosensitive monoatomic ion channel activity"/>
    <property type="evidence" value="ECO:0007669"/>
    <property type="project" value="InterPro"/>
</dbReference>
<dbReference type="Gene3D" id="3.30.70.100">
    <property type="match status" value="1"/>
</dbReference>
<reference evidence="11" key="1">
    <citation type="submission" date="2021-01" db="EMBL/GenBank/DDBJ databases">
        <title>Description of Breznakiella homolactica.</title>
        <authorList>
            <person name="Song Y."/>
            <person name="Brune A."/>
        </authorList>
    </citation>
    <scope>NUCLEOTIDE SEQUENCE</scope>
    <source>
        <strain evidence="11">RmG30</strain>
    </source>
</reference>
<feature type="domain" description="Mechanosensitive ion channel transmembrane helices 2/3" evidence="10">
    <location>
        <begin position="65"/>
        <end position="106"/>
    </location>
</feature>
<keyword evidence="12" id="KW-1185">Reference proteome</keyword>
<keyword evidence="4 7" id="KW-0812">Transmembrane</keyword>
<dbReference type="Pfam" id="PF21082">
    <property type="entry name" value="MS_channel_3rd"/>
    <property type="match status" value="1"/>
</dbReference>
<gene>
    <name evidence="11" type="ORF">JFL75_02035</name>
</gene>
<feature type="domain" description="Mechanosensitive ion channel MscS C-terminal" evidence="9">
    <location>
        <begin position="184"/>
        <end position="262"/>
    </location>
</feature>
<keyword evidence="6 7" id="KW-0472">Membrane</keyword>
<dbReference type="Gene3D" id="1.10.287.1260">
    <property type="match status" value="1"/>
</dbReference>
<feature type="domain" description="Mechanosensitive ion channel MscS" evidence="8">
    <location>
        <begin position="107"/>
        <end position="170"/>
    </location>
</feature>
<proteinExistence type="inferred from homology"/>
<dbReference type="InterPro" id="IPR023408">
    <property type="entry name" value="MscS_beta-dom_sf"/>
</dbReference>
<evidence type="ECO:0000256" key="6">
    <source>
        <dbReference type="ARBA" id="ARBA00023136"/>
    </source>
</evidence>
<keyword evidence="3" id="KW-1003">Cell membrane</keyword>
<dbReference type="SUPFAM" id="SSF82861">
    <property type="entry name" value="Mechanosensitive channel protein MscS (YggB), transmembrane region"/>
    <property type="match status" value="1"/>
</dbReference>
<feature type="transmembrane region" description="Helical" evidence="7">
    <location>
        <begin position="67"/>
        <end position="85"/>
    </location>
</feature>
<evidence type="ECO:0000256" key="3">
    <source>
        <dbReference type="ARBA" id="ARBA00022475"/>
    </source>
</evidence>
<evidence type="ECO:0000259" key="8">
    <source>
        <dbReference type="Pfam" id="PF00924"/>
    </source>
</evidence>
<evidence type="ECO:0000256" key="4">
    <source>
        <dbReference type="ARBA" id="ARBA00022692"/>
    </source>
</evidence>
<dbReference type="InterPro" id="IPR011014">
    <property type="entry name" value="MscS_channel_TM-2"/>
</dbReference>
<dbReference type="RefSeq" id="WP_215627023.1">
    <property type="nucleotide sequence ID" value="NZ_CP067089.2"/>
</dbReference>
<feature type="transmembrane region" description="Helical" evidence="7">
    <location>
        <begin position="26"/>
        <end position="47"/>
    </location>
</feature>
<evidence type="ECO:0000259" key="10">
    <source>
        <dbReference type="Pfam" id="PF21088"/>
    </source>
</evidence>
<evidence type="ECO:0000259" key="9">
    <source>
        <dbReference type="Pfam" id="PF21082"/>
    </source>
</evidence>
<dbReference type="KEGG" id="bhc:JFL75_02035"/>
<dbReference type="SUPFAM" id="SSF82689">
    <property type="entry name" value="Mechanosensitive channel protein MscS (YggB), C-terminal domain"/>
    <property type="match status" value="1"/>
</dbReference>
<feature type="transmembrane region" description="Helical" evidence="7">
    <location>
        <begin position="91"/>
        <end position="119"/>
    </location>
</feature>
<accession>A0A7T7XNQ4</accession>
<dbReference type="Gene3D" id="2.30.30.60">
    <property type="match status" value="1"/>
</dbReference>
<comment type="subcellular location">
    <subcellularLocation>
        <location evidence="1">Cell membrane</location>
        <topology evidence="1">Multi-pass membrane protein</topology>
    </subcellularLocation>
</comment>
<evidence type="ECO:0000256" key="7">
    <source>
        <dbReference type="SAM" id="Phobius"/>
    </source>
</evidence>
<dbReference type="Proteomes" id="UP000595917">
    <property type="component" value="Chromosome"/>
</dbReference>
<evidence type="ECO:0000256" key="5">
    <source>
        <dbReference type="ARBA" id="ARBA00022989"/>
    </source>
</evidence>